<name>A0A813WGJ3_ADIRI</name>
<feature type="chain" id="PRO_5036223369" evidence="1">
    <location>
        <begin position="24"/>
        <end position="139"/>
    </location>
</feature>
<evidence type="ECO:0000313" key="2">
    <source>
        <dbReference type="EMBL" id="CAF0724005.1"/>
    </source>
</evidence>
<dbReference type="AlphaFoldDB" id="A0A813WGJ3"/>
<dbReference type="Proteomes" id="UP000663852">
    <property type="component" value="Unassembled WGS sequence"/>
</dbReference>
<reference evidence="3" key="1">
    <citation type="submission" date="2021-02" db="EMBL/GenBank/DDBJ databases">
        <authorList>
            <person name="Nowell W R."/>
        </authorList>
    </citation>
    <scope>NUCLEOTIDE SEQUENCE</scope>
</reference>
<dbReference type="InterPro" id="IPR047746">
    <property type="entry name" value="Dae2/Tae2-like"/>
</dbReference>
<dbReference type="NCBIfam" id="NF033857">
    <property type="entry name" value="BPSL0067_fam"/>
    <property type="match status" value="1"/>
</dbReference>
<dbReference type="EMBL" id="CAJNOR010000243">
    <property type="protein sequence ID" value="CAF0853188.1"/>
    <property type="molecule type" value="Genomic_DNA"/>
</dbReference>
<organism evidence="3 4">
    <name type="scientific">Adineta ricciae</name>
    <name type="common">Rotifer</name>
    <dbReference type="NCBI Taxonomy" id="249248"/>
    <lineage>
        <taxon>Eukaryota</taxon>
        <taxon>Metazoa</taxon>
        <taxon>Spiralia</taxon>
        <taxon>Gnathifera</taxon>
        <taxon>Rotifera</taxon>
        <taxon>Eurotatoria</taxon>
        <taxon>Bdelloidea</taxon>
        <taxon>Adinetida</taxon>
        <taxon>Adinetidae</taxon>
        <taxon>Adineta</taxon>
    </lineage>
</organism>
<keyword evidence="4" id="KW-1185">Reference proteome</keyword>
<dbReference type="Proteomes" id="UP000663828">
    <property type="component" value="Unassembled WGS sequence"/>
</dbReference>
<keyword evidence="1" id="KW-0732">Signal</keyword>
<proteinExistence type="predicted"/>
<evidence type="ECO:0000313" key="3">
    <source>
        <dbReference type="EMBL" id="CAF0853188.1"/>
    </source>
</evidence>
<feature type="signal peptide" evidence="1">
    <location>
        <begin position="1"/>
        <end position="23"/>
    </location>
</feature>
<comment type="caution">
    <text evidence="3">The sequence shown here is derived from an EMBL/GenBank/DDBJ whole genome shotgun (WGS) entry which is preliminary data.</text>
</comment>
<gene>
    <name evidence="2" type="ORF">EDS130_LOCUS562</name>
    <name evidence="3" type="ORF">XAT740_LOCUS5590</name>
</gene>
<dbReference type="EMBL" id="CAJNOJ010000001">
    <property type="protein sequence ID" value="CAF0724005.1"/>
    <property type="molecule type" value="Genomic_DNA"/>
</dbReference>
<sequence>MQIIRILLSVAVAFLAFASITEAISCSNPGQYGGKSLCDHAGGYCGECVSFVKICTGDRRSTSQWVRGAKVRGAGIPYGTAIATFPNGKYSGHAAIYTGQNAEGIQVWDQWVGHAVSTRTIRWNGSGISNNGDSFYVIN</sequence>
<evidence type="ECO:0000256" key="1">
    <source>
        <dbReference type="SAM" id="SignalP"/>
    </source>
</evidence>
<evidence type="ECO:0000313" key="4">
    <source>
        <dbReference type="Proteomes" id="UP000663828"/>
    </source>
</evidence>
<protein>
    <submittedName>
        <fullName evidence="3">Uncharacterized protein</fullName>
    </submittedName>
</protein>
<accession>A0A813WGJ3</accession>
<dbReference type="OrthoDB" id="6478758at2759"/>